<organism evidence="1 2">
    <name type="scientific">Microcystis aeruginosa Ma_QC_C_20070703_M131</name>
    <dbReference type="NCBI Taxonomy" id="2486263"/>
    <lineage>
        <taxon>Bacteria</taxon>
        <taxon>Bacillati</taxon>
        <taxon>Cyanobacteriota</taxon>
        <taxon>Cyanophyceae</taxon>
        <taxon>Oscillatoriophycideae</taxon>
        <taxon>Chroococcales</taxon>
        <taxon>Microcystaceae</taxon>
        <taxon>Microcystis</taxon>
    </lineage>
</organism>
<dbReference type="Proteomes" id="UP000316443">
    <property type="component" value="Unassembled WGS sequence"/>
</dbReference>
<proteinExistence type="predicted"/>
<dbReference type="AlphaFoldDB" id="A0A551XRK9"/>
<dbReference type="EMBL" id="SFCA01000162">
    <property type="protein sequence ID" value="TRT51355.1"/>
    <property type="molecule type" value="Genomic_DNA"/>
</dbReference>
<accession>A0A551XRK9</accession>
<evidence type="ECO:0000313" key="1">
    <source>
        <dbReference type="EMBL" id="TRT51355.1"/>
    </source>
</evidence>
<gene>
    <name evidence="1" type="ORF">EWV85_15875</name>
</gene>
<reference evidence="1 2" key="1">
    <citation type="submission" date="2019-01" db="EMBL/GenBank/DDBJ databases">
        <title>Coherence of Microcystis species and biogeography revealed through population genomics.</title>
        <authorList>
            <person name="Perez-Carrascal O.M."/>
            <person name="Terrat Y."/>
            <person name="Giani A."/>
            <person name="Fortin N."/>
            <person name="Tromas N."/>
            <person name="Shapiro B.J."/>
        </authorList>
    </citation>
    <scope>NUCLEOTIDE SEQUENCE [LARGE SCALE GENOMIC DNA]</scope>
    <source>
        <strain evidence="1">Ma_QC_C_20070703_M131</strain>
    </source>
</reference>
<comment type="caution">
    <text evidence="1">The sequence shown here is derived from an EMBL/GenBank/DDBJ whole genome shotgun (WGS) entry which is preliminary data.</text>
</comment>
<name>A0A551XRK9_MICAE</name>
<sequence>MILSLGTSTHCRLCFEASALFKPSFCKASGGGDRTFCEKYGNKPIALYDRSFTFLDALVDEFR</sequence>
<evidence type="ECO:0000313" key="2">
    <source>
        <dbReference type="Proteomes" id="UP000316443"/>
    </source>
</evidence>
<protein>
    <submittedName>
        <fullName evidence="1">Uncharacterized protein</fullName>
    </submittedName>
</protein>